<dbReference type="GO" id="GO:0005085">
    <property type="term" value="F:guanyl-nucleotide exchange factor activity"/>
    <property type="evidence" value="ECO:0007669"/>
    <property type="project" value="InterPro"/>
</dbReference>
<evidence type="ECO:0000313" key="2">
    <source>
        <dbReference type="EMBL" id="KPM08316.1"/>
    </source>
</evidence>
<evidence type="ECO:0000256" key="1">
    <source>
        <dbReference type="SAM" id="MobiDB-lite"/>
    </source>
</evidence>
<feature type="region of interest" description="Disordered" evidence="1">
    <location>
        <begin position="968"/>
        <end position="1019"/>
    </location>
</feature>
<feature type="region of interest" description="Disordered" evidence="1">
    <location>
        <begin position="1072"/>
        <end position="1104"/>
    </location>
</feature>
<dbReference type="InterPro" id="IPR001895">
    <property type="entry name" value="RASGEF_cat_dom"/>
</dbReference>
<dbReference type="Proteomes" id="UP000616769">
    <property type="component" value="Unassembled WGS sequence"/>
</dbReference>
<dbReference type="Pfam" id="PF00618">
    <property type="entry name" value="RasGEF_N"/>
    <property type="match status" value="1"/>
</dbReference>
<protein>
    <submittedName>
        <fullName evidence="2">Ras-specific guanine nucleotide-releasing factor 1-like protein 2</fullName>
    </submittedName>
</protein>
<dbReference type="InterPro" id="IPR008937">
    <property type="entry name" value="Ras-like_GEF"/>
</dbReference>
<feature type="compositionally biased region" description="Basic and acidic residues" evidence="1">
    <location>
        <begin position="722"/>
        <end position="733"/>
    </location>
</feature>
<dbReference type="PROSITE" id="PS50009">
    <property type="entry name" value="RASGEF_CAT"/>
    <property type="match status" value="1"/>
</dbReference>
<feature type="region of interest" description="Disordered" evidence="1">
    <location>
        <begin position="150"/>
        <end position="217"/>
    </location>
</feature>
<feature type="compositionally biased region" description="Acidic residues" evidence="1">
    <location>
        <begin position="830"/>
        <end position="839"/>
    </location>
</feature>
<feature type="compositionally biased region" description="Basic and acidic residues" evidence="1">
    <location>
        <begin position="192"/>
        <end position="217"/>
    </location>
</feature>
<dbReference type="InterPro" id="IPR000651">
    <property type="entry name" value="Ras-like_Gua-exchang_fac_N"/>
</dbReference>
<feature type="compositionally biased region" description="Basic and acidic residues" evidence="1">
    <location>
        <begin position="286"/>
        <end position="296"/>
    </location>
</feature>
<gene>
    <name evidence="2" type="ORF">QR98_0068320</name>
</gene>
<dbReference type="PANTHER" id="PTHR23113:SF99">
    <property type="entry name" value="RASGEF DOMAIN-CONTAINING PROTEIN"/>
    <property type="match status" value="1"/>
</dbReference>
<feature type="compositionally biased region" description="Basic residues" evidence="1">
    <location>
        <begin position="317"/>
        <end position="331"/>
    </location>
</feature>
<dbReference type="GO" id="GO:0005886">
    <property type="term" value="C:plasma membrane"/>
    <property type="evidence" value="ECO:0007669"/>
    <property type="project" value="TreeGrafter"/>
</dbReference>
<organism evidence="2 3">
    <name type="scientific">Sarcoptes scabiei</name>
    <name type="common">Itch mite</name>
    <name type="synonym">Acarus scabiei</name>
    <dbReference type="NCBI Taxonomy" id="52283"/>
    <lineage>
        <taxon>Eukaryota</taxon>
        <taxon>Metazoa</taxon>
        <taxon>Ecdysozoa</taxon>
        <taxon>Arthropoda</taxon>
        <taxon>Chelicerata</taxon>
        <taxon>Arachnida</taxon>
        <taxon>Acari</taxon>
        <taxon>Acariformes</taxon>
        <taxon>Sarcoptiformes</taxon>
        <taxon>Astigmata</taxon>
        <taxon>Psoroptidia</taxon>
        <taxon>Sarcoptoidea</taxon>
        <taxon>Sarcoptidae</taxon>
        <taxon>Sarcoptinae</taxon>
        <taxon>Sarcoptes</taxon>
    </lineage>
</organism>
<reference evidence="2 3" key="1">
    <citation type="journal article" date="2015" name="Parasit. Vectors">
        <title>Draft genome of the scabies mite.</title>
        <authorList>
            <person name="Rider S.D.Jr."/>
            <person name="Morgan M.S."/>
            <person name="Arlian L.G."/>
        </authorList>
    </citation>
    <scope>NUCLEOTIDE SEQUENCE [LARGE SCALE GENOMIC DNA]</scope>
    <source>
        <strain evidence="2">Arlian Lab</strain>
    </source>
</reference>
<dbReference type="Gene3D" id="1.20.870.10">
    <property type="entry name" value="Son of sevenless (SoS) protein Chain: S domain 1"/>
    <property type="match status" value="2"/>
</dbReference>
<comment type="caution">
    <text evidence="2">The sequence shown here is derived from an EMBL/GenBank/DDBJ whole genome shotgun (WGS) entry which is preliminary data.</text>
</comment>
<dbReference type="Gene3D" id="1.10.840.10">
    <property type="entry name" value="Ras guanine-nucleotide exchange factors catalytic domain"/>
    <property type="match status" value="1"/>
</dbReference>
<feature type="compositionally biased region" description="Low complexity" evidence="1">
    <location>
        <begin position="12"/>
        <end position="23"/>
    </location>
</feature>
<feature type="compositionally biased region" description="Polar residues" evidence="1">
    <location>
        <begin position="150"/>
        <end position="166"/>
    </location>
</feature>
<dbReference type="SMART" id="SM00147">
    <property type="entry name" value="RasGEF"/>
    <property type="match status" value="1"/>
</dbReference>
<accession>A0A132ABE8</accession>
<dbReference type="CDD" id="cd00155">
    <property type="entry name" value="RasGEF"/>
    <property type="match status" value="1"/>
</dbReference>
<feature type="compositionally biased region" description="Low complexity" evidence="1">
    <location>
        <begin position="771"/>
        <end position="784"/>
    </location>
</feature>
<dbReference type="OrthoDB" id="546434at2759"/>
<feature type="region of interest" description="Disordered" evidence="1">
    <location>
        <begin position="852"/>
        <end position="905"/>
    </location>
</feature>
<feature type="compositionally biased region" description="Polar residues" evidence="1">
    <location>
        <begin position="261"/>
        <end position="271"/>
    </location>
</feature>
<feature type="compositionally biased region" description="Polar residues" evidence="1">
    <location>
        <begin position="994"/>
        <end position="1017"/>
    </location>
</feature>
<feature type="compositionally biased region" description="Low complexity" evidence="1">
    <location>
        <begin position="51"/>
        <end position="64"/>
    </location>
</feature>
<feature type="region of interest" description="Disordered" evidence="1">
    <location>
        <begin position="261"/>
        <end position="334"/>
    </location>
</feature>
<feature type="compositionally biased region" description="Polar residues" evidence="1">
    <location>
        <begin position="1442"/>
        <end position="1469"/>
    </location>
</feature>
<dbReference type="PANTHER" id="PTHR23113">
    <property type="entry name" value="GUANINE NUCLEOTIDE EXCHANGE FACTOR"/>
    <property type="match status" value="1"/>
</dbReference>
<proteinExistence type="predicted"/>
<dbReference type="InterPro" id="IPR036964">
    <property type="entry name" value="RASGEF_cat_dom_sf"/>
</dbReference>
<dbReference type="GO" id="GO:0007265">
    <property type="term" value="P:Ras protein signal transduction"/>
    <property type="evidence" value="ECO:0007669"/>
    <property type="project" value="TreeGrafter"/>
</dbReference>
<dbReference type="EMBL" id="JXLN01012321">
    <property type="protein sequence ID" value="KPM08316.1"/>
    <property type="molecule type" value="Genomic_DNA"/>
</dbReference>
<feature type="compositionally biased region" description="Pro residues" evidence="1">
    <location>
        <begin position="685"/>
        <end position="694"/>
    </location>
</feature>
<dbReference type="PROSITE" id="PS00720">
    <property type="entry name" value="RASGEF"/>
    <property type="match status" value="1"/>
</dbReference>
<feature type="compositionally biased region" description="Polar residues" evidence="1">
    <location>
        <begin position="1072"/>
        <end position="1099"/>
    </location>
</feature>
<dbReference type="InterPro" id="IPR023578">
    <property type="entry name" value="Ras_GEF_dom_sf"/>
</dbReference>
<feature type="region of interest" description="Disordered" evidence="1">
    <location>
        <begin position="7"/>
        <end position="64"/>
    </location>
</feature>
<feature type="compositionally biased region" description="Polar residues" evidence="1">
    <location>
        <begin position="734"/>
        <end position="770"/>
    </location>
</feature>
<evidence type="ECO:0000313" key="3">
    <source>
        <dbReference type="Proteomes" id="UP000616769"/>
    </source>
</evidence>
<feature type="compositionally biased region" description="Low complexity" evidence="1">
    <location>
        <begin position="968"/>
        <end position="993"/>
    </location>
</feature>
<feature type="region of interest" description="Disordered" evidence="1">
    <location>
        <begin position="1435"/>
        <end position="1469"/>
    </location>
</feature>
<feature type="compositionally biased region" description="Low complexity" evidence="1">
    <location>
        <begin position="871"/>
        <end position="905"/>
    </location>
</feature>
<name>A0A132ABE8_SARSC</name>
<dbReference type="InterPro" id="IPR019804">
    <property type="entry name" value="Ras_G-nucl-exch_fac_CS"/>
</dbReference>
<dbReference type="VEuPathDB" id="VectorBase:SSCA009565"/>
<feature type="region of interest" description="Disordered" evidence="1">
    <location>
        <begin position="679"/>
        <end position="840"/>
    </location>
</feature>
<sequence>MVIIMRRFKTHSSSSTTNASASNRKPSSVSGLFKSASSPTPPSNFNYNITNDVNNESNSNSNSDSAVIVDKLNSHGVLLQENPPSASVSYHQRSAALIRSYGRAINRSLQYGIGYMSGHQSGSHQSSETQNSVDMSEMNLLDVVVANDQSNHNQSEPSKSPSSPRLQSRFKFTKSKTKSKNEEADLQGSNTEQRHQNESTDSNTIDHHQHSNDDGCSCKKKVPFKANATESSQSKCTKVMNLTADNIQRKHSKNVDSFKSIASSGLATNPNETDRTDGHPYASDASKLDRIDDVKNSRKQSISPNKSVIVSHDDHHHSHHSNGKKDKHSSKKQSVWKLKKMIAMEINVPNDIVYEEGDNNKCIDNVHFNDLFHGTLNDSSSITMPHSIRNDPRLFKDDVDIRFSRTLNSCKLPQIRYASPERLFERLTDLRFLSIDFLNTFLLTYRVFTDSITVIEALKRVHYNPDLTAMNASLFDSSGSLDEGTGAQLSSSNPTANAMPNQSKKLDQTHLHPNHSPHHTIAGALLTSGSPTLNQSNPGGIGSALINNTVNNVAAANEFLSTTIEYDYSRRVSTSSVLSDLNDRDPLLMSNTDSPSIGNQQAAQQQLFTSNTIRNNQHWRLSYRKFEEEQARERYLKRMNNRFAHGSFSSTASSNTGASDLNSSALQLPAGEPMLSLAITDPISIPGPPPPSPEVPGYFRRSSLEKQSPPTKESGEDSYGSNEDRSPSPDKTESTTVSTIKAQKNYLQINSDQHSSHSQTLETSNSEQSYPASPLSSATSSTTLVGTDSHTCSPRPSPIRKTSPQSLPPTSEDEHSANQSNPIAQNDYEIILEESEETLEVSQKINILNVSSDLPNQLSEGTPPPTPPLSGTPKRQKSQQPKQSQSSSPMHSGSAASSSSILPPISSVGSFMMAMKGSKKSESRSGSISLAFPAQIKYDTSRSGSISQPISTTGRLSTTSMNYLRVRGAGSKRGSGSSECESVGSSSVTPRSSFQTDTSISTARSSFQHPESPQMSSKAGVVVISSRATSRRSSTASAASAFAAATAASSNPPEPSDPILKQQIISRGNSRFSSVTGQDCKLPNSQQPDQAQQIANSERISQRAKRESMISTAATMRVLNVLRHWVSKHSQDFENDPKLLQITTEFLEELVFNTNLLPAEHKAAVQLQQMIAKQTMEAKEKIDLDVLLAAPLKPSLDNIETLSALEIAEVMTYLDHNIFIRIRSEEFLGQAWMKEDKVWNDGVDDLFSNRLVASEILSVPEIHKRVTIIEKWAAVADICRCFHNFNGVLQICAAFTNSSVYRLKRTWEKVAKTTRQTIEKLQTLVSTDGRFRNMREALHRCDPPCIPYLGMYLTDLSFIEEGTPNFTDDNLLNFSKMRMIAHVIREIRHFQQTPYKMEHNPKVTNYLLDTSRHLQDDELYQMSLTLEPRLSRFSTRVPMPATGSTTPNQQTNPTCSSTMQQSDETNLNI</sequence>
<dbReference type="SUPFAM" id="SSF48366">
    <property type="entry name" value="Ras GEF"/>
    <property type="match status" value="1"/>
</dbReference>
<feature type="compositionally biased region" description="Polar residues" evidence="1">
    <location>
        <begin position="785"/>
        <end position="809"/>
    </location>
</feature>
<feature type="compositionally biased region" description="Polar residues" evidence="1">
    <location>
        <begin position="24"/>
        <end position="50"/>
    </location>
</feature>
<dbReference type="Pfam" id="PF00617">
    <property type="entry name" value="RasGEF"/>
    <property type="match status" value="1"/>
</dbReference>